<feature type="domain" description="CBS" evidence="10">
    <location>
        <begin position="268"/>
        <end position="331"/>
    </location>
</feature>
<evidence type="ECO:0000256" key="7">
    <source>
        <dbReference type="PROSITE-ProRule" id="PRU00703"/>
    </source>
</evidence>
<evidence type="ECO:0000313" key="13">
    <source>
        <dbReference type="Proteomes" id="UP000623301"/>
    </source>
</evidence>
<dbReference type="Gene3D" id="3.30.465.10">
    <property type="match status" value="1"/>
</dbReference>
<dbReference type="PANTHER" id="PTHR22777:SF17">
    <property type="entry name" value="UPF0053 PROTEIN SLL0260"/>
    <property type="match status" value="1"/>
</dbReference>
<evidence type="ECO:0000256" key="3">
    <source>
        <dbReference type="ARBA" id="ARBA00022737"/>
    </source>
</evidence>
<dbReference type="SUPFAM" id="SSF54631">
    <property type="entry name" value="CBS-domain pair"/>
    <property type="match status" value="1"/>
</dbReference>
<evidence type="ECO:0000313" key="12">
    <source>
        <dbReference type="EMBL" id="MBJ2173928.1"/>
    </source>
</evidence>
<accession>A0ABS0WPX6</accession>
<feature type="transmembrane region" description="Helical" evidence="9">
    <location>
        <begin position="6"/>
        <end position="28"/>
    </location>
</feature>
<evidence type="ECO:0000256" key="2">
    <source>
        <dbReference type="ARBA" id="ARBA00022692"/>
    </source>
</evidence>
<name>A0ABS0WPX6_9FLAO</name>
<keyword evidence="4 8" id="KW-1133">Transmembrane helix</keyword>
<dbReference type="Pfam" id="PF03471">
    <property type="entry name" value="CorC_HlyC"/>
    <property type="match status" value="1"/>
</dbReference>
<dbReference type="SMART" id="SM01091">
    <property type="entry name" value="CorC_HlyC"/>
    <property type="match status" value="1"/>
</dbReference>
<proteinExistence type="predicted"/>
<dbReference type="SUPFAM" id="SSF56176">
    <property type="entry name" value="FAD-binding/transporter-associated domain-like"/>
    <property type="match status" value="1"/>
</dbReference>
<dbReference type="InterPro" id="IPR036318">
    <property type="entry name" value="FAD-bd_PCMH-like_sf"/>
</dbReference>
<evidence type="ECO:0000256" key="5">
    <source>
        <dbReference type="ARBA" id="ARBA00023122"/>
    </source>
</evidence>
<evidence type="ECO:0000256" key="1">
    <source>
        <dbReference type="ARBA" id="ARBA00004141"/>
    </source>
</evidence>
<dbReference type="InterPro" id="IPR002550">
    <property type="entry name" value="CNNM"/>
</dbReference>
<keyword evidence="2 8" id="KW-0812">Transmembrane</keyword>
<keyword evidence="6 8" id="KW-0472">Membrane</keyword>
<gene>
    <name evidence="12" type="ORF">JBL43_06745</name>
</gene>
<evidence type="ECO:0000256" key="6">
    <source>
        <dbReference type="ARBA" id="ARBA00023136"/>
    </source>
</evidence>
<dbReference type="PROSITE" id="PS51371">
    <property type="entry name" value="CBS"/>
    <property type="match status" value="1"/>
</dbReference>
<feature type="transmembrane region" description="Helical" evidence="9">
    <location>
        <begin position="87"/>
        <end position="108"/>
    </location>
</feature>
<dbReference type="InterPro" id="IPR044751">
    <property type="entry name" value="Ion_transp-like_CBS"/>
</dbReference>
<dbReference type="InterPro" id="IPR046342">
    <property type="entry name" value="CBS_dom_sf"/>
</dbReference>
<dbReference type="PROSITE" id="PS51846">
    <property type="entry name" value="CNNM"/>
    <property type="match status" value="1"/>
</dbReference>
<dbReference type="InterPro" id="IPR005170">
    <property type="entry name" value="Transptr-assoc_dom"/>
</dbReference>
<comment type="caution">
    <text evidence="12">The sequence shown here is derived from an EMBL/GenBank/DDBJ whole genome shotgun (WGS) entry which is preliminary data.</text>
</comment>
<dbReference type="InterPro" id="IPR000644">
    <property type="entry name" value="CBS_dom"/>
</dbReference>
<dbReference type="CDD" id="cd04590">
    <property type="entry name" value="CBS_pair_CorC_HlyC_assoc"/>
    <property type="match status" value="1"/>
</dbReference>
<dbReference type="Pfam" id="PF01595">
    <property type="entry name" value="CNNM"/>
    <property type="match status" value="1"/>
</dbReference>
<evidence type="ECO:0000259" key="11">
    <source>
        <dbReference type="PROSITE" id="PS51846"/>
    </source>
</evidence>
<dbReference type="EMBL" id="JAEHFJ010000003">
    <property type="protein sequence ID" value="MBJ2173928.1"/>
    <property type="molecule type" value="Genomic_DNA"/>
</dbReference>
<evidence type="ECO:0000256" key="8">
    <source>
        <dbReference type="PROSITE-ProRule" id="PRU01193"/>
    </source>
</evidence>
<dbReference type="Gene3D" id="3.10.580.10">
    <property type="entry name" value="CBS-domain"/>
    <property type="match status" value="1"/>
</dbReference>
<keyword evidence="5 7" id="KW-0129">CBS domain</keyword>
<evidence type="ECO:0000259" key="10">
    <source>
        <dbReference type="PROSITE" id="PS51371"/>
    </source>
</evidence>
<sequence>MEVQIIIIIISILLSAFFSGMEIAFISANKMHIELEKKKDTFLSSVLTKLTGNPSKFITTMLVGNNIALVVYGYYMGELLMPYLEPYLYNDFVVLLVQTIISTLIILVSAEFLPKAIFRIYSNETLKIFAIPAYIFFLLFYFISSFIMVISDFVLRVVFNTKEDDVQLAFTKAELGDYINEQLEISDEEVDSEIQIFQNALDFHNVRARDAMIPRTDIVAIDVTDTIKNLKNLFVETGLSKIIVYKESLDDVIGYIHAFELFKNPKTIRSLLLPIETIPETMMINDILNDLTKKQKSVAVVIDEYGGTSGLITIEDIIEELFGDIEDEHDTIEFLENKINDREFEFSARLEVDYINETYNLTLPESDAYETLGGLIVDATENIPQKDEIIEIDSFQFTILEVSSSKIEQVYLKVLYKEE</sequence>
<dbReference type="RefSeq" id="WP_198840698.1">
    <property type="nucleotide sequence ID" value="NZ_JAEHFJ010000003.1"/>
</dbReference>
<protein>
    <submittedName>
        <fullName evidence="12">HlyC/CorC family transporter</fullName>
    </submittedName>
</protein>
<dbReference type="Pfam" id="PF00571">
    <property type="entry name" value="CBS"/>
    <property type="match status" value="2"/>
</dbReference>
<evidence type="ECO:0000256" key="4">
    <source>
        <dbReference type="ARBA" id="ARBA00022989"/>
    </source>
</evidence>
<feature type="domain" description="CNNM transmembrane" evidence="11">
    <location>
        <begin position="1"/>
        <end position="193"/>
    </location>
</feature>
<feature type="transmembrane region" description="Helical" evidence="9">
    <location>
        <begin position="57"/>
        <end position="75"/>
    </location>
</feature>
<feature type="transmembrane region" description="Helical" evidence="9">
    <location>
        <begin position="128"/>
        <end position="150"/>
    </location>
</feature>
<reference evidence="12 13" key="1">
    <citation type="submission" date="2020-12" db="EMBL/GenBank/DDBJ databases">
        <title>Aureibaculum luteum sp. nov. and Aureibaculum flavum sp. nov., novel members of the family Flavobacteriaceae isolated from Antarctic intertidal sediments.</title>
        <authorList>
            <person name="He X."/>
            <person name="Zhang X."/>
        </authorList>
    </citation>
    <scope>NUCLEOTIDE SEQUENCE [LARGE SCALE GENOMIC DNA]</scope>
    <source>
        <strain evidence="12 13">A20</strain>
    </source>
</reference>
<dbReference type="Proteomes" id="UP000623301">
    <property type="component" value="Unassembled WGS sequence"/>
</dbReference>
<organism evidence="12 13">
    <name type="scientific">Aureibaculum flavum</name>
    <dbReference type="NCBI Taxonomy" id="2795986"/>
    <lineage>
        <taxon>Bacteria</taxon>
        <taxon>Pseudomonadati</taxon>
        <taxon>Bacteroidota</taxon>
        <taxon>Flavobacteriia</taxon>
        <taxon>Flavobacteriales</taxon>
        <taxon>Flavobacteriaceae</taxon>
        <taxon>Aureibaculum</taxon>
    </lineage>
</organism>
<comment type="subcellular location">
    <subcellularLocation>
        <location evidence="1">Membrane</location>
        <topology evidence="1">Multi-pass membrane protein</topology>
    </subcellularLocation>
</comment>
<keyword evidence="3" id="KW-0677">Repeat</keyword>
<evidence type="ECO:0000256" key="9">
    <source>
        <dbReference type="SAM" id="Phobius"/>
    </source>
</evidence>
<dbReference type="PANTHER" id="PTHR22777">
    <property type="entry name" value="HEMOLYSIN-RELATED"/>
    <property type="match status" value="1"/>
</dbReference>
<keyword evidence="13" id="KW-1185">Reference proteome</keyword>
<dbReference type="InterPro" id="IPR016169">
    <property type="entry name" value="FAD-bd_PCMH_sub2"/>
</dbReference>